<gene>
    <name evidence="8" type="ORF">WJX81_002530</name>
</gene>
<comment type="caution">
    <text evidence="8">The sequence shown here is derived from an EMBL/GenBank/DDBJ whole genome shotgun (WGS) entry which is preliminary data.</text>
</comment>
<dbReference type="GO" id="GO:0005886">
    <property type="term" value="C:plasma membrane"/>
    <property type="evidence" value="ECO:0007669"/>
    <property type="project" value="UniProtKB-SubCell"/>
</dbReference>
<dbReference type="Proteomes" id="UP001445335">
    <property type="component" value="Unassembled WGS sequence"/>
</dbReference>
<comment type="function">
    <text evidence="7">Choline transporter.</text>
</comment>
<keyword evidence="6" id="KW-0325">Glycoprotein</keyword>
<sequence>MRRRRTIVDLSTKAVATRRRCRDVIFLLVWLAFWGGMGYIAYQAFTLGNPDRLTYGIDSYGNVCGADNTASGGPDLRAAKKLYYLNPLELLQPSLAFLAARSVCVAACPSAADRCNVSALPCTADREYRCPYYKLATGGVYGSLAPATNPWGASAQSGLLGNFGSVGAAIEHAFPVDADPSAGDRRIWDISAYTLSALSALLLLLTLLMIRRVAVACIKVASQAVKALPSLLLFPLLPFTATVLLFAYWVAVAACLYSAGDIEPTFLASTQLQPMTLSALYDTVNGTAVVPASPALPPAPAAGAALNVTAAECAADPRCYYAVSWNRNLQYMFIYHFFGLLWGHQFIAGLGCLVIAGAVAIFYHARGDAAEMPRCVVLVSLRRALLFHMGSVAIGSFLVALLQFVRWLLAWIDRRTKLLQRGAVTQRWLKCLLVGLQAVLWLVEKIVKFVNRNAYIMIAVHGGGYCASAVLAAKTVAVMAVCGVVAFFMCDLPYYSDAARYPDTHLSSPYLPVILSMLAGYIVAECFFNARPAFLQA</sequence>
<evidence type="ECO:0000256" key="3">
    <source>
        <dbReference type="ARBA" id="ARBA00022692"/>
    </source>
</evidence>
<feature type="transmembrane region" description="Helical" evidence="7">
    <location>
        <begin position="190"/>
        <end position="210"/>
    </location>
</feature>
<dbReference type="AlphaFoldDB" id="A0AAW1SA41"/>
<feature type="transmembrane region" description="Helical" evidence="7">
    <location>
        <begin position="333"/>
        <end position="363"/>
    </location>
</feature>
<feature type="transmembrane region" description="Helical" evidence="7">
    <location>
        <begin position="231"/>
        <end position="259"/>
    </location>
</feature>
<name>A0AAW1SA41_9CHLO</name>
<dbReference type="PANTHER" id="PTHR12385:SF14">
    <property type="entry name" value="CHOLINE TRANSPORTER-LIKE 2"/>
    <property type="match status" value="1"/>
</dbReference>
<dbReference type="PANTHER" id="PTHR12385">
    <property type="entry name" value="CHOLINE TRANSPORTER-LIKE (SLC FAMILY 44)"/>
    <property type="match status" value="1"/>
</dbReference>
<evidence type="ECO:0000256" key="1">
    <source>
        <dbReference type="ARBA" id="ARBA00004141"/>
    </source>
</evidence>
<feature type="transmembrane region" description="Helical" evidence="7">
    <location>
        <begin position="464"/>
        <end position="489"/>
    </location>
</feature>
<reference evidence="8 9" key="1">
    <citation type="journal article" date="2024" name="Nat. Commun.">
        <title>Phylogenomics reveals the evolutionary origins of lichenization in chlorophyte algae.</title>
        <authorList>
            <person name="Puginier C."/>
            <person name="Libourel C."/>
            <person name="Otte J."/>
            <person name="Skaloud P."/>
            <person name="Haon M."/>
            <person name="Grisel S."/>
            <person name="Petersen M."/>
            <person name="Berrin J.G."/>
            <person name="Delaux P.M."/>
            <person name="Dal Grande F."/>
            <person name="Keller J."/>
        </authorList>
    </citation>
    <scope>NUCLEOTIDE SEQUENCE [LARGE SCALE GENOMIC DNA]</scope>
    <source>
        <strain evidence="8 9">SAG 245.80</strain>
    </source>
</reference>
<accession>A0AAW1SA41</accession>
<feature type="transmembrane region" description="Helical" evidence="7">
    <location>
        <begin position="21"/>
        <end position="42"/>
    </location>
</feature>
<evidence type="ECO:0000256" key="4">
    <source>
        <dbReference type="ARBA" id="ARBA00022989"/>
    </source>
</evidence>
<evidence type="ECO:0000256" key="7">
    <source>
        <dbReference type="RuleBase" id="RU368066"/>
    </source>
</evidence>
<proteinExistence type="inferred from homology"/>
<feature type="transmembrane region" description="Helical" evidence="7">
    <location>
        <begin position="384"/>
        <end position="405"/>
    </location>
</feature>
<dbReference type="EMBL" id="JALJOU010000007">
    <property type="protein sequence ID" value="KAK9842492.1"/>
    <property type="molecule type" value="Genomic_DNA"/>
</dbReference>
<keyword evidence="5 7" id="KW-0472">Membrane</keyword>
<keyword evidence="3 7" id="KW-0812">Transmembrane</keyword>
<protein>
    <recommendedName>
        <fullName evidence="7">Choline transporter-like protein</fullName>
    </recommendedName>
</protein>
<dbReference type="Pfam" id="PF04515">
    <property type="entry name" value="Choline_transpo"/>
    <property type="match status" value="1"/>
</dbReference>
<dbReference type="GO" id="GO:0022857">
    <property type="term" value="F:transmembrane transporter activity"/>
    <property type="evidence" value="ECO:0007669"/>
    <property type="project" value="UniProtKB-UniRule"/>
</dbReference>
<comment type="subcellular location">
    <subcellularLocation>
        <location evidence="7">Cell membrane</location>
        <topology evidence="7">Multi-pass membrane protein</topology>
    </subcellularLocation>
    <subcellularLocation>
        <location evidence="1">Membrane</location>
        <topology evidence="1">Multi-pass membrane protein</topology>
    </subcellularLocation>
</comment>
<feature type="transmembrane region" description="Helical" evidence="7">
    <location>
        <begin position="509"/>
        <end position="528"/>
    </location>
</feature>
<evidence type="ECO:0000313" key="9">
    <source>
        <dbReference type="Proteomes" id="UP001445335"/>
    </source>
</evidence>
<organism evidence="8 9">
    <name type="scientific">Elliptochloris bilobata</name>
    <dbReference type="NCBI Taxonomy" id="381761"/>
    <lineage>
        <taxon>Eukaryota</taxon>
        <taxon>Viridiplantae</taxon>
        <taxon>Chlorophyta</taxon>
        <taxon>core chlorophytes</taxon>
        <taxon>Trebouxiophyceae</taxon>
        <taxon>Trebouxiophyceae incertae sedis</taxon>
        <taxon>Elliptochloris clade</taxon>
        <taxon>Elliptochloris</taxon>
    </lineage>
</organism>
<evidence type="ECO:0000256" key="6">
    <source>
        <dbReference type="ARBA" id="ARBA00023180"/>
    </source>
</evidence>
<dbReference type="InterPro" id="IPR007603">
    <property type="entry name" value="Choline_transptr-like"/>
</dbReference>
<feature type="transmembrane region" description="Helical" evidence="7">
    <location>
        <begin position="425"/>
        <end position="443"/>
    </location>
</feature>
<comment type="similarity">
    <text evidence="2 7">Belongs to the CTL (choline transporter-like) family.</text>
</comment>
<evidence type="ECO:0000313" key="8">
    <source>
        <dbReference type="EMBL" id="KAK9842492.1"/>
    </source>
</evidence>
<evidence type="ECO:0000256" key="5">
    <source>
        <dbReference type="ARBA" id="ARBA00023136"/>
    </source>
</evidence>
<keyword evidence="9" id="KW-1185">Reference proteome</keyword>
<keyword evidence="4 7" id="KW-1133">Transmembrane helix</keyword>
<evidence type="ECO:0000256" key="2">
    <source>
        <dbReference type="ARBA" id="ARBA00007168"/>
    </source>
</evidence>